<reference evidence="2" key="1">
    <citation type="submission" date="2023-06" db="EMBL/GenBank/DDBJ databases">
        <authorList>
            <consortium name="Lawrence Berkeley National Laboratory"/>
            <person name="Ahrendt S."/>
            <person name="Sahu N."/>
            <person name="Indic B."/>
            <person name="Wong-Bajracharya J."/>
            <person name="Merenyi Z."/>
            <person name="Ke H.-M."/>
            <person name="Monk M."/>
            <person name="Kocsube S."/>
            <person name="Drula E."/>
            <person name="Lipzen A."/>
            <person name="Balint B."/>
            <person name="Henrissat B."/>
            <person name="Andreopoulos B."/>
            <person name="Martin F.M."/>
            <person name="Harder C.B."/>
            <person name="Rigling D."/>
            <person name="Ford K.L."/>
            <person name="Foster G.D."/>
            <person name="Pangilinan J."/>
            <person name="Papanicolaou A."/>
            <person name="Barry K."/>
            <person name="LaButti K."/>
            <person name="Viragh M."/>
            <person name="Koriabine M."/>
            <person name="Yan M."/>
            <person name="Riley R."/>
            <person name="Champramary S."/>
            <person name="Plett K.L."/>
            <person name="Tsai I.J."/>
            <person name="Slot J."/>
            <person name="Sipos G."/>
            <person name="Plett J."/>
            <person name="Nagy L.G."/>
            <person name="Grigoriev I.V."/>
        </authorList>
    </citation>
    <scope>NUCLEOTIDE SEQUENCE</scope>
    <source>
        <strain evidence="2">CCBAS 213</strain>
    </source>
</reference>
<proteinExistence type="predicted"/>
<dbReference type="EMBL" id="JAUEPS010000044">
    <property type="protein sequence ID" value="KAK0447491.1"/>
    <property type="molecule type" value="Genomic_DNA"/>
</dbReference>
<keyword evidence="3" id="KW-1185">Reference proteome</keyword>
<feature type="compositionally biased region" description="Basic residues" evidence="1">
    <location>
        <begin position="228"/>
        <end position="242"/>
    </location>
</feature>
<feature type="region of interest" description="Disordered" evidence="1">
    <location>
        <begin position="209"/>
        <end position="250"/>
    </location>
</feature>
<protein>
    <submittedName>
        <fullName evidence="2">Uncharacterized protein</fullName>
    </submittedName>
</protein>
<comment type="caution">
    <text evidence="2">The sequence shown here is derived from an EMBL/GenBank/DDBJ whole genome shotgun (WGS) entry which is preliminary data.</text>
</comment>
<evidence type="ECO:0000256" key="1">
    <source>
        <dbReference type="SAM" id="MobiDB-lite"/>
    </source>
</evidence>
<dbReference type="AlphaFoldDB" id="A0AA39JTF4"/>
<feature type="region of interest" description="Disordered" evidence="1">
    <location>
        <begin position="146"/>
        <end position="176"/>
    </location>
</feature>
<organism evidence="2 3">
    <name type="scientific">Armillaria tabescens</name>
    <name type="common">Ringless honey mushroom</name>
    <name type="synonym">Agaricus tabescens</name>
    <dbReference type="NCBI Taxonomy" id="1929756"/>
    <lineage>
        <taxon>Eukaryota</taxon>
        <taxon>Fungi</taxon>
        <taxon>Dikarya</taxon>
        <taxon>Basidiomycota</taxon>
        <taxon>Agaricomycotina</taxon>
        <taxon>Agaricomycetes</taxon>
        <taxon>Agaricomycetidae</taxon>
        <taxon>Agaricales</taxon>
        <taxon>Marasmiineae</taxon>
        <taxon>Physalacriaceae</taxon>
        <taxon>Desarmillaria</taxon>
    </lineage>
</organism>
<dbReference type="GeneID" id="85353564"/>
<dbReference type="Proteomes" id="UP001175211">
    <property type="component" value="Unassembled WGS sequence"/>
</dbReference>
<evidence type="ECO:0000313" key="2">
    <source>
        <dbReference type="EMBL" id="KAK0447491.1"/>
    </source>
</evidence>
<sequence length="416" mass="45575">MAPESMQITRFKAALALLCSRCKNGVYLPTIPAVLPILKDGSPDFDAILIIDKENLRFLEGIMPLFDNKERFMKAYQEDPSLLREGAFGARRDCQNRKLLLELPHGSKPPDNATLPGRVTGWIHTDREEKQAAAAAAMAAANAQAAASSQSSSKPSGSIPKLSFKKTGKTVKSKATVGLDTDPETILVDEDVQMKTGEESIIVDLDSDKSDSMSVAGEVPVKPTNRGHTTRKHRPHLSKRAASHSPQATLRTATQDKCKACHKESHGLSLCVTVIAIPYCDVLGLNTSDPSYRKAVEVLEKQDRALAEHGNKRIRTDMNTLARHGELGTHHVLFPIAAWATQFDLQAKHDSLEEALKILASHHSHADSLEGLQIRQCQLQADLELLVHCLESTVVAHKFCVNKLSVIDAKIDRMIS</sequence>
<name>A0AA39JTF4_ARMTA</name>
<evidence type="ECO:0000313" key="3">
    <source>
        <dbReference type="Proteomes" id="UP001175211"/>
    </source>
</evidence>
<dbReference type="RefSeq" id="XP_060326212.1">
    <property type="nucleotide sequence ID" value="XM_060470016.1"/>
</dbReference>
<feature type="compositionally biased region" description="Basic residues" evidence="1">
    <location>
        <begin position="163"/>
        <end position="172"/>
    </location>
</feature>
<accession>A0AA39JTF4</accession>
<gene>
    <name evidence="2" type="ORF">EV420DRAFT_1483838</name>
</gene>